<dbReference type="OrthoDB" id="108903at2"/>
<dbReference type="RefSeq" id="WP_048353184.1">
    <property type="nucleotide sequence ID" value="NZ_JARRTL010000011.1"/>
</dbReference>
<name>A0A0T6BRM3_9BACI</name>
<evidence type="ECO:0000256" key="4">
    <source>
        <dbReference type="ARBA" id="ARBA00022825"/>
    </source>
</evidence>
<reference evidence="6" key="2">
    <citation type="submission" date="2015-10" db="EMBL/GenBank/DDBJ databases">
        <authorList>
            <person name="Gilbert D.G."/>
        </authorList>
    </citation>
    <scope>NUCLEOTIDE SEQUENCE</scope>
    <source>
        <strain evidence="6">GO-13</strain>
    </source>
</reference>
<dbReference type="STRING" id="1664069.BGLY_3792"/>
<dbReference type="InterPro" id="IPR029058">
    <property type="entry name" value="AB_hydrolase_fold"/>
</dbReference>
<gene>
    <name evidence="6" type="ORF">AB447_202935</name>
    <name evidence="7" type="ORF">P8828_13230</name>
</gene>
<keyword evidence="3 7" id="KW-0378">Hydrolase</keyword>
<evidence type="ECO:0000256" key="3">
    <source>
        <dbReference type="ARBA" id="ARBA00022801"/>
    </source>
</evidence>
<comment type="caution">
    <text evidence="6">The sequence shown here is derived from an EMBL/GenBank/DDBJ whole genome shotgun (WGS) entry which is preliminary data.</text>
</comment>
<dbReference type="Gene3D" id="3.40.50.1820">
    <property type="entry name" value="alpha/beta hydrolase"/>
    <property type="match status" value="1"/>
</dbReference>
<reference evidence="7 9" key="3">
    <citation type="submission" date="2023-03" db="EMBL/GenBank/DDBJ databases">
        <title>Agriculturally important microbes genome sequencing.</title>
        <authorList>
            <person name="Dunlap C."/>
        </authorList>
    </citation>
    <scope>NUCLEOTIDE SEQUENCE [LARGE SCALE GENOMIC DNA]</scope>
    <source>
        <strain evidence="7 9">CBP-3203</strain>
    </source>
</reference>
<dbReference type="SUPFAM" id="SSF53474">
    <property type="entry name" value="alpha/beta-Hydrolases"/>
    <property type="match status" value="1"/>
</dbReference>
<dbReference type="InterPro" id="IPR011042">
    <property type="entry name" value="6-blade_b-propeller_TolB-like"/>
</dbReference>
<dbReference type="GO" id="GO:0006508">
    <property type="term" value="P:proteolysis"/>
    <property type="evidence" value="ECO:0007669"/>
    <property type="project" value="UniProtKB-KW"/>
</dbReference>
<keyword evidence="9" id="KW-1185">Reference proteome</keyword>
<dbReference type="InterPro" id="IPR011659">
    <property type="entry name" value="WD40"/>
</dbReference>
<dbReference type="Gene3D" id="2.120.10.30">
    <property type="entry name" value="TolB, C-terminal domain"/>
    <property type="match status" value="2"/>
</dbReference>
<proteinExistence type="inferred from homology"/>
<evidence type="ECO:0000313" key="9">
    <source>
        <dbReference type="Proteomes" id="UP001341297"/>
    </source>
</evidence>
<dbReference type="GO" id="GO:0004252">
    <property type="term" value="F:serine-type endopeptidase activity"/>
    <property type="evidence" value="ECO:0007669"/>
    <property type="project" value="TreeGrafter"/>
</dbReference>
<evidence type="ECO:0000313" key="7">
    <source>
        <dbReference type="EMBL" id="MEC0485781.1"/>
    </source>
</evidence>
<sequence>MKQLIMEADITRLASVTDPQYSPDGKKLAYVQTKVNKKQDSYDAHIMVFDTETEETAQWTFGTGRNQHPRWSPDGRMLAFTSNRDDSSQVYVIHTAGGEAKKVTDIPYDVVQPEWSPDGNYLLCSVKLTKTESVKDEKKPEIEDYEPLEVDSLTYKADGQGFKRGKYTQLVFVQIETGDMKQITACERDHVSHAFSPCGEKIAFCANLTEEDDNRVNDVYLMTLSSGELKRLTGQNGIFSSLSFSPDGKRLAFLGHEKEFQNATLDKAWMYDFEKDELTCLTEMLDVHLNDAVAGDSLVGGVLPKPAWTKDGNGFYVIGTDQGSTGIYYISTEGLAYPVRLEKEHLNGFSLRPDETGFAASIALPVWPSELYDIALGEDKAKRLTDANEDFVKEHIISTPEEFQFETADGLTVHGWLMKPAGFEEGKKYPLILEVHGGPHAMYANAYFHEFQVLAAKGSAVVYVNPRGSHGYGQDFVNKVRGDYGGGDFDDVMAAVDHVHAHHDFIDQDRLGITGGSYGGFMTNWAVGHTNRFKAAVTQRSISNWVSFYGVSDIGYFFTDWQLGADLFEDPDKLWDRSPLKYAERVETPLLILHGERDDRCPIEQAEQLFTALKKMGKNVKLVRFPNASHDLSRSGHPKQRIKRLQYIAGWFDSHL</sequence>
<evidence type="ECO:0000256" key="2">
    <source>
        <dbReference type="ARBA" id="ARBA00022670"/>
    </source>
</evidence>
<protein>
    <submittedName>
        <fullName evidence="6 7">Peptidase</fullName>
        <ecNumber evidence="7">3.4.-.-</ecNumber>
    </submittedName>
</protein>
<organism evidence="6 8">
    <name type="scientific">Bacillus glycinifermentans</name>
    <dbReference type="NCBI Taxonomy" id="1664069"/>
    <lineage>
        <taxon>Bacteria</taxon>
        <taxon>Bacillati</taxon>
        <taxon>Bacillota</taxon>
        <taxon>Bacilli</taxon>
        <taxon>Bacillales</taxon>
        <taxon>Bacillaceae</taxon>
        <taxon>Bacillus</taxon>
    </lineage>
</organism>
<dbReference type="Pfam" id="PF00326">
    <property type="entry name" value="Peptidase_S9"/>
    <property type="match status" value="1"/>
</dbReference>
<comment type="similarity">
    <text evidence="1">Belongs to the peptidase S9C family.</text>
</comment>
<dbReference type="AlphaFoldDB" id="A0A0T6BRM3"/>
<dbReference type="PANTHER" id="PTHR42776:SF27">
    <property type="entry name" value="DIPEPTIDYL PEPTIDASE FAMILY MEMBER 6"/>
    <property type="match status" value="1"/>
</dbReference>
<feature type="domain" description="Peptidase S9 prolyl oligopeptidase catalytic" evidence="5">
    <location>
        <begin position="447"/>
        <end position="656"/>
    </location>
</feature>
<evidence type="ECO:0000256" key="1">
    <source>
        <dbReference type="ARBA" id="ARBA00010040"/>
    </source>
</evidence>
<evidence type="ECO:0000313" key="8">
    <source>
        <dbReference type="Proteomes" id="UP000036168"/>
    </source>
</evidence>
<accession>A0A0T6BRM3</accession>
<keyword evidence="2" id="KW-0645">Protease</keyword>
<dbReference type="EC" id="3.4.-.-" evidence="7"/>
<dbReference type="EMBL" id="JARRTL010000011">
    <property type="protein sequence ID" value="MEC0485781.1"/>
    <property type="molecule type" value="Genomic_DNA"/>
</dbReference>
<evidence type="ECO:0000313" key="6">
    <source>
        <dbReference type="EMBL" id="KRT94260.1"/>
    </source>
</evidence>
<dbReference type="PANTHER" id="PTHR42776">
    <property type="entry name" value="SERINE PEPTIDASE S9 FAMILY MEMBER"/>
    <property type="match status" value="1"/>
</dbReference>
<dbReference type="Proteomes" id="UP000036168">
    <property type="component" value="Unassembled WGS sequence"/>
</dbReference>
<dbReference type="FunFam" id="3.40.50.1820:FF:000028">
    <property type="entry name" value="S9 family peptidase"/>
    <property type="match status" value="1"/>
</dbReference>
<evidence type="ECO:0000259" key="5">
    <source>
        <dbReference type="Pfam" id="PF00326"/>
    </source>
</evidence>
<keyword evidence="4" id="KW-0720">Serine protease</keyword>
<reference evidence="6 8" key="1">
    <citation type="journal article" date="2015" name="Int. J. Syst. Evol. Microbiol.">
        <title>Bacillus glycinifermentans sp. nov., isolated from fermented soybean paste.</title>
        <authorList>
            <person name="Kim S.J."/>
            <person name="Dunlap C.A."/>
            <person name="Kwon S.W."/>
            <person name="Rooney A.P."/>
        </authorList>
    </citation>
    <scope>NUCLEOTIDE SEQUENCE [LARGE SCALE GENOMIC DNA]</scope>
    <source>
        <strain evidence="6 8">GO-13</strain>
    </source>
</reference>
<dbReference type="Proteomes" id="UP001341297">
    <property type="component" value="Unassembled WGS sequence"/>
</dbReference>
<dbReference type="SUPFAM" id="SSF82171">
    <property type="entry name" value="DPP6 N-terminal domain-like"/>
    <property type="match status" value="1"/>
</dbReference>
<dbReference type="InterPro" id="IPR001375">
    <property type="entry name" value="Peptidase_S9_cat"/>
</dbReference>
<dbReference type="Pfam" id="PF07676">
    <property type="entry name" value="PD40"/>
    <property type="match status" value="2"/>
</dbReference>
<dbReference type="EMBL" id="LECW02000012">
    <property type="protein sequence ID" value="KRT94260.1"/>
    <property type="molecule type" value="Genomic_DNA"/>
</dbReference>